<name>A0A515MKA9_9CAUD</name>
<dbReference type="KEGG" id="vg:55618854"/>
<gene>
    <name evidence="1" type="primary">43</name>
    <name evidence="1" type="ORF">SEA_WHACK_43</name>
</gene>
<accession>A0A515MKA9</accession>
<dbReference type="GeneID" id="55618854"/>
<evidence type="ECO:0000313" key="2">
    <source>
        <dbReference type="Proteomes" id="UP000319882"/>
    </source>
</evidence>
<proteinExistence type="predicted"/>
<protein>
    <submittedName>
        <fullName evidence="1">Uncharacterized protein</fullName>
    </submittedName>
</protein>
<sequence>MSDFPRQWAIRLPDGSVFKHPKPEPSPYEFFFRYGGSKSDAEQQDMVFADEETANAMLRQIQAKAREVGVTFLGAVVVSRFVGPWGDMDLTGFVSAVEGHANGDSS</sequence>
<dbReference type="EMBL" id="MK967393">
    <property type="protein sequence ID" value="QDM57106.1"/>
    <property type="molecule type" value="Genomic_DNA"/>
</dbReference>
<reference evidence="1 2" key="1">
    <citation type="submission" date="2019-05" db="EMBL/GenBank/DDBJ databases">
        <authorList>
            <person name="Beaulieu J."/>
            <person name="Cox M."/>
            <person name="Nazim E."/>
            <person name="Robinson Z."/>
            <person name="Molloy S.D."/>
            <person name="Garlena R.A."/>
            <person name="Russell D.A."/>
            <person name="Pope W.H."/>
            <person name="Jacobs-Sera D."/>
            <person name="Hatfull G.F."/>
        </authorList>
    </citation>
    <scope>NUCLEOTIDE SEQUENCE [LARGE SCALE GENOMIC DNA]</scope>
</reference>
<organism evidence="1 2">
    <name type="scientific">Rhodococcus phage Whack</name>
    <dbReference type="NCBI Taxonomy" id="2591132"/>
    <lineage>
        <taxon>Viruses</taxon>
        <taxon>Duplodnaviria</taxon>
        <taxon>Heunggongvirae</taxon>
        <taxon>Uroviricota</taxon>
        <taxon>Caudoviricetes</taxon>
        <taxon>Whackvirus</taxon>
        <taxon>Whackvirus whack</taxon>
    </lineage>
</organism>
<evidence type="ECO:0000313" key="1">
    <source>
        <dbReference type="EMBL" id="QDM57106.1"/>
    </source>
</evidence>
<dbReference type="Proteomes" id="UP000319882">
    <property type="component" value="Segment"/>
</dbReference>
<keyword evidence="2" id="KW-1185">Reference proteome</keyword>
<dbReference type="RefSeq" id="YP_009848433.1">
    <property type="nucleotide sequence ID" value="NC_048784.1"/>
</dbReference>